<dbReference type="Proteomes" id="UP000634136">
    <property type="component" value="Unassembled WGS sequence"/>
</dbReference>
<keyword evidence="1" id="KW-0695">RNA-directed DNA polymerase</keyword>
<keyword evidence="2" id="KW-1185">Reference proteome</keyword>
<sequence>MIGVSWNCRGLGVALTVKVFKGICLKYKPSFVFLMETKMKRRKIEKLRRSKFSFQNATYEDLIGRAGGLALWWNDDIDIQLVSSSKKFIHTRLDSSLLKDTCYFTFVYGPPKDHLRNEVWNKIQRLIPDDGLAWIDMEFKGPRFTWSNNQLDGDHIKERLDRCFSNPRGLELYPNAKSFHCAPVGSDHSPLVLDLDFKCEKGSKVFRFDIRWLEHDDFIPKVNEGWSGEYSDDLIPMEILVNKLDKRWKILIDWSKKVFPNCRKKIDRLMRDLNRCQVGVLTEEKRLKAARVVEEIQKEWDMEEKYWLQKSRILWLKEGDKNSRFLHQSTIQRDRNKVLRLKDDGGMWMEDENLIALKFTYYFGDLFKPSGDRYLSYVAGFVKKVITEEDNERLLKNVTVDEIKNDVFNLGARKVLGPNGFSDDTLFFLRLEEANCHTMAGILEAYCLASGQTSNLDKSCLFFSKNIPDDKRDSISQASRIPCTFDPGIYLGVPAIWGRSKVASLAFVKEKMKFCEELDSLIANFLWGQKDGEGSIHWDLLKEGLCWKVGNGYSVNVWRDRWIPSINDYKLANIPTSADSDKSVDNLIVNGSWCLNSIINDISVEEANAILSIPLPKTMIEYKLMWNHAKNGQYAVKKGGIWKLKVPEKIKHFIWRLDPLSIALRRKLAAMEFLSSLQSNSSSSMTLEVNSNSLCWAPPSKGKLNINSDGAYADLGRWLELV</sequence>
<gene>
    <name evidence="1" type="ORF">G2W53_010424</name>
</gene>
<accession>A0A834WZ88</accession>
<proteinExistence type="predicted"/>
<organism evidence="1 2">
    <name type="scientific">Senna tora</name>
    <dbReference type="NCBI Taxonomy" id="362788"/>
    <lineage>
        <taxon>Eukaryota</taxon>
        <taxon>Viridiplantae</taxon>
        <taxon>Streptophyta</taxon>
        <taxon>Embryophyta</taxon>
        <taxon>Tracheophyta</taxon>
        <taxon>Spermatophyta</taxon>
        <taxon>Magnoliopsida</taxon>
        <taxon>eudicotyledons</taxon>
        <taxon>Gunneridae</taxon>
        <taxon>Pentapetalae</taxon>
        <taxon>rosids</taxon>
        <taxon>fabids</taxon>
        <taxon>Fabales</taxon>
        <taxon>Fabaceae</taxon>
        <taxon>Caesalpinioideae</taxon>
        <taxon>Cassia clade</taxon>
        <taxon>Senna</taxon>
    </lineage>
</organism>
<keyword evidence="1" id="KW-0808">Transferase</keyword>
<dbReference type="Gene3D" id="3.60.10.10">
    <property type="entry name" value="Endonuclease/exonuclease/phosphatase"/>
    <property type="match status" value="1"/>
</dbReference>
<dbReference type="SUPFAM" id="SSF56219">
    <property type="entry name" value="DNase I-like"/>
    <property type="match status" value="1"/>
</dbReference>
<dbReference type="PANTHER" id="PTHR33710:SF71">
    <property type="entry name" value="ENDONUCLEASE_EXONUCLEASE_PHOSPHATASE DOMAIN-CONTAINING PROTEIN"/>
    <property type="match status" value="1"/>
</dbReference>
<dbReference type="GO" id="GO:0003964">
    <property type="term" value="F:RNA-directed DNA polymerase activity"/>
    <property type="evidence" value="ECO:0007669"/>
    <property type="project" value="UniProtKB-KW"/>
</dbReference>
<evidence type="ECO:0000313" key="2">
    <source>
        <dbReference type="Proteomes" id="UP000634136"/>
    </source>
</evidence>
<dbReference type="PANTHER" id="PTHR33710">
    <property type="entry name" value="BNAC02G09200D PROTEIN"/>
    <property type="match status" value="1"/>
</dbReference>
<dbReference type="InterPro" id="IPR036691">
    <property type="entry name" value="Endo/exonu/phosph_ase_sf"/>
</dbReference>
<dbReference type="AlphaFoldDB" id="A0A834WZ88"/>
<reference evidence="1" key="1">
    <citation type="submission" date="2020-09" db="EMBL/GenBank/DDBJ databases">
        <title>Genome-Enabled Discovery of Anthraquinone Biosynthesis in Senna tora.</title>
        <authorList>
            <person name="Kang S.-H."/>
            <person name="Pandey R.P."/>
            <person name="Lee C.-M."/>
            <person name="Sim J.-S."/>
            <person name="Jeong J.-T."/>
            <person name="Choi B.-S."/>
            <person name="Jung M."/>
            <person name="Ginzburg D."/>
            <person name="Zhao K."/>
            <person name="Won S.Y."/>
            <person name="Oh T.-J."/>
            <person name="Yu Y."/>
            <person name="Kim N.-H."/>
            <person name="Lee O.R."/>
            <person name="Lee T.-H."/>
            <person name="Bashyal P."/>
            <person name="Kim T.-S."/>
            <person name="Lee W.-H."/>
            <person name="Kawkins C."/>
            <person name="Kim C.-K."/>
            <person name="Kim J.S."/>
            <person name="Ahn B.O."/>
            <person name="Rhee S.Y."/>
            <person name="Sohng J.K."/>
        </authorList>
    </citation>
    <scope>NUCLEOTIDE SEQUENCE</scope>
    <source>
        <tissue evidence="1">Leaf</tissue>
    </source>
</reference>
<name>A0A834WZ88_9FABA</name>
<dbReference type="EMBL" id="JAAIUW010000004">
    <property type="protein sequence ID" value="KAF7835565.1"/>
    <property type="molecule type" value="Genomic_DNA"/>
</dbReference>
<dbReference type="OrthoDB" id="1001388at2759"/>
<evidence type="ECO:0000313" key="1">
    <source>
        <dbReference type="EMBL" id="KAF7835565.1"/>
    </source>
</evidence>
<comment type="caution">
    <text evidence="1">The sequence shown here is derived from an EMBL/GenBank/DDBJ whole genome shotgun (WGS) entry which is preliminary data.</text>
</comment>
<keyword evidence="1" id="KW-0548">Nucleotidyltransferase</keyword>
<protein>
    <submittedName>
        <fullName evidence="1">Reverse transcriptase</fullName>
    </submittedName>
</protein>